<dbReference type="SUPFAM" id="SSF48317">
    <property type="entry name" value="Acid phosphatase/Vanadium-dependent haloperoxidase"/>
    <property type="match status" value="1"/>
</dbReference>
<feature type="region of interest" description="Disordered" evidence="1">
    <location>
        <begin position="218"/>
        <end position="276"/>
    </location>
</feature>
<dbReference type="AlphaFoldDB" id="A0A117RGS4"/>
<proteinExistence type="predicted"/>
<feature type="transmembrane region" description="Helical" evidence="2">
    <location>
        <begin position="9"/>
        <end position="29"/>
    </location>
</feature>
<evidence type="ECO:0000259" key="3">
    <source>
        <dbReference type="SMART" id="SM00014"/>
    </source>
</evidence>
<dbReference type="OrthoDB" id="5289372at2"/>
<evidence type="ECO:0000256" key="2">
    <source>
        <dbReference type="SAM" id="Phobius"/>
    </source>
</evidence>
<protein>
    <submittedName>
        <fullName evidence="4">Phosphoesterase</fullName>
    </submittedName>
</protein>
<evidence type="ECO:0000313" key="4">
    <source>
        <dbReference type="EMBL" id="KUN89923.1"/>
    </source>
</evidence>
<dbReference type="InterPro" id="IPR000326">
    <property type="entry name" value="PAP2/HPO"/>
</dbReference>
<dbReference type="Proteomes" id="UP000053024">
    <property type="component" value="Unassembled WGS sequence"/>
</dbReference>
<feature type="transmembrane region" description="Helical" evidence="2">
    <location>
        <begin position="192"/>
        <end position="210"/>
    </location>
</feature>
<name>A0A117RGS4_9ACTN</name>
<comment type="caution">
    <text evidence="4">The sequence shown here is derived from an EMBL/GenBank/DDBJ whole genome shotgun (WGS) entry which is preliminary data.</text>
</comment>
<dbReference type="InterPro" id="IPR036938">
    <property type="entry name" value="PAP2/HPO_sf"/>
</dbReference>
<sequence length="276" mass="28891">MKRGEVAELAGSCGLGAWTAFGVLTMVVVGHDGTPLFADADLLSWSVGHRPDVAVALARGLTDTGTGVIPYALAVLAALIAGRTPRQRGLAVALCLGCLGAGQALRYAVMALVTRPRPPLTDWATHASGWAFPSGHTTTAALTAGLLIIAIRIRGPRGRTVLTLVIGGWGALVGLTRVYLGVHWFTDVVGGWLFALGWLGLYLSAVARWLPGRWALGTTDTDTDTEADSARGTAEPTAGTAGGRTHATPEHMDVPREQREDHAPDDPGRRGRSRPA</sequence>
<dbReference type="EMBL" id="LMWX01000003">
    <property type="protein sequence ID" value="KUN89923.1"/>
    <property type="molecule type" value="Genomic_DNA"/>
</dbReference>
<evidence type="ECO:0000313" key="5">
    <source>
        <dbReference type="Proteomes" id="UP000053024"/>
    </source>
</evidence>
<feature type="transmembrane region" description="Helical" evidence="2">
    <location>
        <begin position="89"/>
        <end position="109"/>
    </location>
</feature>
<feature type="domain" description="Phosphatidic acid phosphatase type 2/haloperoxidase" evidence="3">
    <location>
        <begin position="91"/>
        <end position="203"/>
    </location>
</feature>
<feature type="transmembrane region" description="Helical" evidence="2">
    <location>
        <begin position="161"/>
        <end position="180"/>
    </location>
</feature>
<dbReference type="Pfam" id="PF01569">
    <property type="entry name" value="PAP2"/>
    <property type="match status" value="1"/>
</dbReference>
<dbReference type="STRING" id="285568.AQJ66_02340"/>
<keyword evidence="2" id="KW-1133">Transmembrane helix</keyword>
<dbReference type="PANTHER" id="PTHR14969">
    <property type="entry name" value="SPHINGOSINE-1-PHOSPHATE PHOSPHOHYDROLASE"/>
    <property type="match status" value="1"/>
</dbReference>
<reference evidence="4 5" key="1">
    <citation type="submission" date="2015-10" db="EMBL/GenBank/DDBJ databases">
        <title>Draft genome sequence of Streptomyces bungoensis DSM 41781, type strain for the species Streptomyces bungoensis.</title>
        <authorList>
            <person name="Ruckert C."/>
            <person name="Winkler A."/>
            <person name="Kalinowski J."/>
            <person name="Kampfer P."/>
            <person name="Glaeser S."/>
        </authorList>
    </citation>
    <scope>NUCLEOTIDE SEQUENCE [LARGE SCALE GENOMIC DNA]</scope>
    <source>
        <strain evidence="4 5">DSM 41781</strain>
    </source>
</reference>
<feature type="compositionally biased region" description="Low complexity" evidence="1">
    <location>
        <begin position="230"/>
        <end position="246"/>
    </location>
</feature>
<keyword evidence="2" id="KW-0472">Membrane</keyword>
<dbReference type="SMART" id="SM00014">
    <property type="entry name" value="acidPPc"/>
    <property type="match status" value="1"/>
</dbReference>
<dbReference type="PANTHER" id="PTHR14969:SF13">
    <property type="entry name" value="AT30094P"/>
    <property type="match status" value="1"/>
</dbReference>
<organism evidence="4 5">
    <name type="scientific">Streptomyces bungoensis</name>
    <dbReference type="NCBI Taxonomy" id="285568"/>
    <lineage>
        <taxon>Bacteria</taxon>
        <taxon>Bacillati</taxon>
        <taxon>Actinomycetota</taxon>
        <taxon>Actinomycetes</taxon>
        <taxon>Kitasatosporales</taxon>
        <taxon>Streptomycetaceae</taxon>
        <taxon>Streptomyces</taxon>
    </lineage>
</organism>
<dbReference type="CDD" id="cd03392">
    <property type="entry name" value="PAP2_like_2"/>
    <property type="match status" value="1"/>
</dbReference>
<dbReference type="GeneID" id="91473998"/>
<feature type="transmembrane region" description="Helical" evidence="2">
    <location>
        <begin position="64"/>
        <end position="82"/>
    </location>
</feature>
<gene>
    <name evidence="4" type="ORF">AQJ66_02340</name>
</gene>
<feature type="transmembrane region" description="Helical" evidence="2">
    <location>
        <begin position="129"/>
        <end position="149"/>
    </location>
</feature>
<feature type="compositionally biased region" description="Basic and acidic residues" evidence="1">
    <location>
        <begin position="247"/>
        <end position="269"/>
    </location>
</feature>
<keyword evidence="2" id="KW-0812">Transmembrane</keyword>
<dbReference type="Gene3D" id="1.20.144.10">
    <property type="entry name" value="Phosphatidic acid phosphatase type 2/haloperoxidase"/>
    <property type="match status" value="1"/>
</dbReference>
<evidence type="ECO:0000256" key="1">
    <source>
        <dbReference type="SAM" id="MobiDB-lite"/>
    </source>
</evidence>
<dbReference type="RefSeq" id="WP_061915599.1">
    <property type="nucleotide sequence ID" value="NZ_KQ948851.1"/>
</dbReference>
<keyword evidence="5" id="KW-1185">Reference proteome</keyword>
<accession>A0A117RGS4</accession>